<proteinExistence type="predicted"/>
<organism evidence="2 3">
    <name type="scientific">Dorcoceras hygrometricum</name>
    <dbReference type="NCBI Taxonomy" id="472368"/>
    <lineage>
        <taxon>Eukaryota</taxon>
        <taxon>Viridiplantae</taxon>
        <taxon>Streptophyta</taxon>
        <taxon>Embryophyta</taxon>
        <taxon>Tracheophyta</taxon>
        <taxon>Spermatophyta</taxon>
        <taxon>Magnoliopsida</taxon>
        <taxon>eudicotyledons</taxon>
        <taxon>Gunneridae</taxon>
        <taxon>Pentapetalae</taxon>
        <taxon>asterids</taxon>
        <taxon>lamiids</taxon>
        <taxon>Lamiales</taxon>
        <taxon>Gesneriaceae</taxon>
        <taxon>Didymocarpoideae</taxon>
        <taxon>Trichosporeae</taxon>
        <taxon>Loxocarpinae</taxon>
        <taxon>Dorcoceras</taxon>
    </lineage>
</organism>
<dbReference type="Proteomes" id="UP000250235">
    <property type="component" value="Unassembled WGS sequence"/>
</dbReference>
<keyword evidence="3" id="KW-1185">Reference proteome</keyword>
<keyword evidence="2" id="KW-0966">Cell projection</keyword>
<evidence type="ECO:0000256" key="1">
    <source>
        <dbReference type="SAM" id="MobiDB-lite"/>
    </source>
</evidence>
<keyword evidence="2" id="KW-0282">Flagellum</keyword>
<gene>
    <name evidence="2" type="ORF">F511_38671</name>
</gene>
<accession>A0A2Z7BJN5</accession>
<keyword evidence="2" id="KW-0969">Cilium</keyword>
<evidence type="ECO:0000313" key="3">
    <source>
        <dbReference type="Proteomes" id="UP000250235"/>
    </source>
</evidence>
<evidence type="ECO:0000313" key="2">
    <source>
        <dbReference type="EMBL" id="KZV34287.1"/>
    </source>
</evidence>
<reference evidence="2 3" key="1">
    <citation type="journal article" date="2015" name="Proc. Natl. Acad. Sci. U.S.A.">
        <title>The resurrection genome of Boea hygrometrica: A blueprint for survival of dehydration.</title>
        <authorList>
            <person name="Xiao L."/>
            <person name="Yang G."/>
            <person name="Zhang L."/>
            <person name="Yang X."/>
            <person name="Zhao S."/>
            <person name="Ji Z."/>
            <person name="Zhou Q."/>
            <person name="Hu M."/>
            <person name="Wang Y."/>
            <person name="Chen M."/>
            <person name="Xu Y."/>
            <person name="Jin H."/>
            <person name="Xiao X."/>
            <person name="Hu G."/>
            <person name="Bao F."/>
            <person name="Hu Y."/>
            <person name="Wan P."/>
            <person name="Li L."/>
            <person name="Deng X."/>
            <person name="Kuang T."/>
            <person name="Xiang C."/>
            <person name="Zhu J.K."/>
            <person name="Oliver M.J."/>
            <person name="He Y."/>
        </authorList>
    </citation>
    <scope>NUCLEOTIDE SEQUENCE [LARGE SCALE GENOMIC DNA]</scope>
    <source>
        <strain evidence="3">cv. XS01</strain>
    </source>
</reference>
<feature type="region of interest" description="Disordered" evidence="1">
    <location>
        <begin position="1"/>
        <end position="23"/>
    </location>
</feature>
<dbReference type="EMBL" id="KV005117">
    <property type="protein sequence ID" value="KZV34287.1"/>
    <property type="molecule type" value="Genomic_DNA"/>
</dbReference>
<dbReference type="AlphaFoldDB" id="A0A2Z7BJN5"/>
<sequence>MKRRRFTLAPSTAEFRPAGDSELESQEKLTQGLTLVGEIHGTGFTRKLRTNSFSYFHSCPNAAPQSRQDQQISTNRYHPFLSLKTSSSNQISSRKKTLQNDTVPTYQNDAVALYQQAADLFKTTYDWFQLQHPKRSVLNVAAPTSCWESVSCPPARQRKNRKIDAGRRSIR</sequence>
<protein>
    <submittedName>
        <fullName evidence="2">Flagellar associated protein</fullName>
    </submittedName>
</protein>
<name>A0A2Z7BJN5_9LAMI</name>